<feature type="compositionally biased region" description="Low complexity" evidence="1">
    <location>
        <begin position="316"/>
        <end position="330"/>
    </location>
</feature>
<feature type="transmembrane region" description="Helical" evidence="2">
    <location>
        <begin position="25"/>
        <end position="47"/>
    </location>
</feature>
<dbReference type="SUPFAM" id="SSF53300">
    <property type="entry name" value="vWA-like"/>
    <property type="match status" value="1"/>
</dbReference>
<keyword evidence="5" id="KW-1185">Reference proteome</keyword>
<protein>
    <recommendedName>
        <fullName evidence="3">VWFA domain-containing protein</fullName>
    </recommendedName>
</protein>
<dbReference type="Proteomes" id="UP000432015">
    <property type="component" value="Unassembled WGS sequence"/>
</dbReference>
<evidence type="ECO:0000313" key="5">
    <source>
        <dbReference type="Proteomes" id="UP000432015"/>
    </source>
</evidence>
<dbReference type="AlphaFoldDB" id="A0A7K1KWL7"/>
<proteinExistence type="predicted"/>
<evidence type="ECO:0000256" key="2">
    <source>
        <dbReference type="SAM" id="Phobius"/>
    </source>
</evidence>
<evidence type="ECO:0000256" key="1">
    <source>
        <dbReference type="SAM" id="MobiDB-lite"/>
    </source>
</evidence>
<keyword evidence="2" id="KW-0472">Membrane</keyword>
<dbReference type="InterPro" id="IPR002035">
    <property type="entry name" value="VWF_A"/>
</dbReference>
<dbReference type="Gene3D" id="3.40.190.10">
    <property type="entry name" value="Periplasmic binding protein-like II"/>
    <property type="match status" value="1"/>
</dbReference>
<feature type="domain" description="VWFA" evidence="3">
    <location>
        <begin position="370"/>
        <end position="576"/>
    </location>
</feature>
<keyword evidence="2" id="KW-0812">Transmembrane</keyword>
<dbReference type="Gene3D" id="3.40.50.410">
    <property type="entry name" value="von Willebrand factor, type A domain"/>
    <property type="match status" value="1"/>
</dbReference>
<name>A0A7K1KWL7_9ACTN</name>
<feature type="region of interest" description="Disordered" evidence="1">
    <location>
        <begin position="1"/>
        <end position="21"/>
    </location>
</feature>
<dbReference type="SUPFAM" id="SSF53850">
    <property type="entry name" value="Periplasmic binding protein-like II"/>
    <property type="match status" value="1"/>
</dbReference>
<organism evidence="4 5">
    <name type="scientific">Actinomadura litoris</name>
    <dbReference type="NCBI Taxonomy" id="2678616"/>
    <lineage>
        <taxon>Bacteria</taxon>
        <taxon>Bacillati</taxon>
        <taxon>Actinomycetota</taxon>
        <taxon>Actinomycetes</taxon>
        <taxon>Streptosporangiales</taxon>
        <taxon>Thermomonosporaceae</taxon>
        <taxon>Actinomadura</taxon>
    </lineage>
</organism>
<dbReference type="InterPro" id="IPR036465">
    <property type="entry name" value="vWFA_dom_sf"/>
</dbReference>
<keyword evidence="2" id="KW-1133">Transmembrane helix</keyword>
<evidence type="ECO:0000313" key="4">
    <source>
        <dbReference type="EMBL" id="MUN36594.1"/>
    </source>
</evidence>
<comment type="caution">
    <text evidence="4">The sequence shown here is derived from an EMBL/GenBank/DDBJ whole genome shotgun (WGS) entry which is preliminary data.</text>
</comment>
<feature type="region of interest" description="Disordered" evidence="1">
    <location>
        <begin position="315"/>
        <end position="345"/>
    </location>
</feature>
<accession>A0A7K1KWL7</accession>
<sequence>MKGRLPVLPPSSDSQARTRRSRDRLTVAAAVALITGLVLGGGGWALAMRGTGCDGPGQWLSVTADPALAPAALAAADRFNAARREAGDCAAVKVAAADSGEIAGVFRDGRGTPDVWIPDSSLWPDLVGRARAGGAPSVASSPVVFAMPNVPANRHHRELERRSWGAFLPEGGGMSADAAFRLQLPDPARTGTGMAALLALQASSGAGRGALDRFTTMLRTAKTLPHGKGVDAVFDDGDTSVVAVSEQVVWRHNRSAKDAGRRVATIYPSAGTPYLDFPFVVTTADAGRKRVAERFLAELRTATSVADLRQVGLRGSGPASGSANAAPMAGTEPIGGTRTSRDAPRALPVARPGAAAEIQEIWRKLGQGLNVLALVDPSGMATAPMPPSGGRKRGRSEGTRLDAMRKALSTGFTLVPDDSSFGLWTLSGSTRAAPYREVLPMRELGARTPDALNQRLRLQEAIAGVRPRSGRRPGLFDAIDSAYSEVERNYRSNELNVVLVLTAGGPRGEERKEVERTVRRLRDAFDERRPVSVVVLGFGAGADPALRRVAAVTDGGTYKIDNPGTVMRLFLRTDQLRVCDHPRCPD</sequence>
<gene>
    <name evidence="4" type="ORF">GNZ18_08290</name>
</gene>
<dbReference type="PROSITE" id="PS50234">
    <property type="entry name" value="VWFA"/>
    <property type="match status" value="1"/>
</dbReference>
<evidence type="ECO:0000259" key="3">
    <source>
        <dbReference type="PROSITE" id="PS50234"/>
    </source>
</evidence>
<dbReference type="EMBL" id="WOFH01000003">
    <property type="protein sequence ID" value="MUN36594.1"/>
    <property type="molecule type" value="Genomic_DNA"/>
</dbReference>
<dbReference type="Pfam" id="PF13531">
    <property type="entry name" value="SBP_bac_11"/>
    <property type="match status" value="1"/>
</dbReference>
<reference evidence="4 5" key="1">
    <citation type="submission" date="2019-11" db="EMBL/GenBank/DDBJ databases">
        <authorList>
            <person name="Cao P."/>
        </authorList>
    </citation>
    <scope>NUCLEOTIDE SEQUENCE [LARGE SCALE GENOMIC DNA]</scope>
    <source>
        <strain evidence="4 5">NEAU-AAG5</strain>
    </source>
</reference>